<reference evidence="2 3" key="1">
    <citation type="submission" date="2018-11" db="EMBL/GenBank/DDBJ databases">
        <title>Phylogenetic determinants of toxin gene distribution in genomes of Brevibacillus laterosporus.</title>
        <authorList>
            <person name="Glare T.R."/>
            <person name="Durrant A."/>
            <person name="Berry C."/>
            <person name="Palma L."/>
            <person name="Ormskirk M."/>
            <person name="Cox M.O."/>
        </authorList>
    </citation>
    <scope>NUCLEOTIDE SEQUENCE [LARGE SCALE GENOMIC DNA]</scope>
    <source>
        <strain evidence="2 3">1821L</strain>
    </source>
</reference>
<dbReference type="Proteomes" id="UP000319432">
    <property type="component" value="Chromosome"/>
</dbReference>
<organism evidence="2 3">
    <name type="scientific">Brevibacillus laterosporus</name>
    <name type="common">Bacillus laterosporus</name>
    <dbReference type="NCBI Taxonomy" id="1465"/>
    <lineage>
        <taxon>Bacteria</taxon>
        <taxon>Bacillati</taxon>
        <taxon>Bacillota</taxon>
        <taxon>Bacilli</taxon>
        <taxon>Bacillales</taxon>
        <taxon>Paenibacillaceae</taxon>
        <taxon>Brevibacillus</taxon>
    </lineage>
</organism>
<keyword evidence="1" id="KW-1133">Transmembrane helix</keyword>
<keyword evidence="3" id="KW-1185">Reference proteome</keyword>
<evidence type="ECO:0000313" key="2">
    <source>
        <dbReference type="EMBL" id="QDX95397.1"/>
    </source>
</evidence>
<protein>
    <submittedName>
        <fullName evidence="2">HXXEE domain-containing protein</fullName>
    </submittedName>
</protein>
<name>A0A518VEI9_BRELA</name>
<dbReference type="AlphaFoldDB" id="A0A518VEI9"/>
<accession>A0A518VEI9</accession>
<keyword evidence="1" id="KW-0472">Membrane</keyword>
<dbReference type="Pfam" id="PF13787">
    <property type="entry name" value="HXXEE"/>
    <property type="match status" value="1"/>
</dbReference>
<sequence>MDFIRKYWQDVGVVVALVVGIYLYMDWQAISEIRAILWLSFVAILFHQFEEYRWPGYFGGLFNVLIFKSEYPQRYPLNPQSAMIINIVIAYVFYLLPVIFPDIIWLGLAPILMGFFQLIWHGIFANIKAKTLYNPGLFAVVSLHIPVGGWYIYHIITHKLATTTDWVIGTIYFIIAVYVLIIKGNMWLKDKQSRYSFSKKQMGPYYKGM</sequence>
<dbReference type="InterPro" id="IPR025671">
    <property type="entry name" value="HXXEE"/>
</dbReference>
<feature type="transmembrane region" description="Helical" evidence="1">
    <location>
        <begin position="77"/>
        <end position="97"/>
    </location>
</feature>
<feature type="transmembrane region" description="Helical" evidence="1">
    <location>
        <begin position="166"/>
        <end position="188"/>
    </location>
</feature>
<dbReference type="OrthoDB" id="2591569at2"/>
<dbReference type="EMBL" id="CP033464">
    <property type="protein sequence ID" value="QDX95397.1"/>
    <property type="molecule type" value="Genomic_DNA"/>
</dbReference>
<evidence type="ECO:0000313" key="3">
    <source>
        <dbReference type="Proteomes" id="UP000319432"/>
    </source>
</evidence>
<feature type="transmembrane region" description="Helical" evidence="1">
    <location>
        <begin position="103"/>
        <end position="124"/>
    </location>
</feature>
<feature type="transmembrane region" description="Helical" evidence="1">
    <location>
        <begin position="136"/>
        <end position="154"/>
    </location>
</feature>
<keyword evidence="1" id="KW-0812">Transmembrane</keyword>
<gene>
    <name evidence="2" type="ORF">EEL30_25835</name>
</gene>
<evidence type="ECO:0000256" key="1">
    <source>
        <dbReference type="SAM" id="Phobius"/>
    </source>
</evidence>
<proteinExistence type="predicted"/>